<dbReference type="InterPro" id="IPR008775">
    <property type="entry name" value="Phytyl_CoA_dOase-like"/>
</dbReference>
<keyword evidence="3" id="KW-1185">Reference proteome</keyword>
<keyword evidence="2" id="KW-0223">Dioxygenase</keyword>
<keyword evidence="2" id="KW-0560">Oxidoreductase</keyword>
<dbReference type="SUPFAM" id="SSF51197">
    <property type="entry name" value="Clavaminate synthase-like"/>
    <property type="match status" value="1"/>
</dbReference>
<dbReference type="AlphaFoldDB" id="A0A2Z4GIF8"/>
<accession>A0A2Z4GIF8</accession>
<dbReference type="GO" id="GO:0016706">
    <property type="term" value="F:2-oxoglutarate-dependent dioxygenase activity"/>
    <property type="evidence" value="ECO:0007669"/>
    <property type="project" value="UniProtKB-ARBA"/>
</dbReference>
<evidence type="ECO:0000313" key="3">
    <source>
        <dbReference type="Proteomes" id="UP000249873"/>
    </source>
</evidence>
<proteinExistence type="predicted"/>
<name>A0A2Z4GIF8_9BACT</name>
<protein>
    <submittedName>
        <fullName evidence="2">Phytanoyl-CoA dioxygenase</fullName>
    </submittedName>
</protein>
<dbReference type="PANTHER" id="PTHR20883:SF48">
    <property type="entry name" value="ECTOINE DIOXYGENASE"/>
    <property type="match status" value="1"/>
</dbReference>
<comment type="cofactor">
    <cofactor evidence="1">
        <name>Fe(2+)</name>
        <dbReference type="ChEBI" id="CHEBI:29033"/>
    </cofactor>
</comment>
<dbReference type="Pfam" id="PF05721">
    <property type="entry name" value="PhyH"/>
    <property type="match status" value="1"/>
</dbReference>
<sequence>MNYERNKIELEENGYSVLMDLYLDHEISQMLACIENAEQNGNSFMKTEDLFAIRQLIKNVPELSDLMFNKKLTELITDLSASEYFLTKAIYFDKPSASNWFVAYHQDLSISVDKKVDLENYVNWTFKKGQYGVQPPIEILQDTITIRIHLDKTDKNNGALKVIPKSHLKGIVRADSKDWNIENEFVCEVEKGGAMLMKPLTLHASSRTTNGKKRRVIHLEFNKHNLTEPLAWLEHYEIKTSTQQLGSKAAK</sequence>
<dbReference type="Gene3D" id="2.60.120.620">
    <property type="entry name" value="q2cbj1_9rhob like domain"/>
    <property type="match status" value="1"/>
</dbReference>
<evidence type="ECO:0000256" key="1">
    <source>
        <dbReference type="ARBA" id="ARBA00001954"/>
    </source>
</evidence>
<dbReference type="KEGG" id="als:DJ013_02975"/>
<dbReference type="PANTHER" id="PTHR20883">
    <property type="entry name" value="PHYTANOYL-COA DIOXYGENASE DOMAIN CONTAINING 1"/>
    <property type="match status" value="1"/>
</dbReference>
<dbReference type="GO" id="GO:0005506">
    <property type="term" value="F:iron ion binding"/>
    <property type="evidence" value="ECO:0007669"/>
    <property type="project" value="UniProtKB-ARBA"/>
</dbReference>
<evidence type="ECO:0000313" key="2">
    <source>
        <dbReference type="EMBL" id="AWW00776.1"/>
    </source>
</evidence>
<reference evidence="2 3" key="1">
    <citation type="submission" date="2018-05" db="EMBL/GenBank/DDBJ databases">
        <title>Complete genome sequence of Arcticibacterium luteifluviistationis SM1504T, a cytophagaceae bacterium isolated from Arctic surface seawater.</title>
        <authorList>
            <person name="Li Y."/>
            <person name="Qin Q.-L."/>
        </authorList>
    </citation>
    <scope>NUCLEOTIDE SEQUENCE [LARGE SCALE GENOMIC DNA]</scope>
    <source>
        <strain evidence="2 3">SM1504</strain>
    </source>
</reference>
<dbReference type="OrthoDB" id="9791262at2"/>
<gene>
    <name evidence="2" type="ORF">DJ013_02975</name>
</gene>
<dbReference type="Proteomes" id="UP000249873">
    <property type="component" value="Chromosome"/>
</dbReference>
<organism evidence="2 3">
    <name type="scientific">Arcticibacterium luteifluviistationis</name>
    <dbReference type="NCBI Taxonomy" id="1784714"/>
    <lineage>
        <taxon>Bacteria</taxon>
        <taxon>Pseudomonadati</taxon>
        <taxon>Bacteroidota</taxon>
        <taxon>Cytophagia</taxon>
        <taxon>Cytophagales</taxon>
        <taxon>Leadbetterellaceae</taxon>
        <taxon>Arcticibacterium</taxon>
    </lineage>
</organism>
<dbReference type="RefSeq" id="WP_111374142.1">
    <property type="nucleotide sequence ID" value="NZ_CP029480.1"/>
</dbReference>
<dbReference type="EMBL" id="CP029480">
    <property type="protein sequence ID" value="AWW00776.1"/>
    <property type="molecule type" value="Genomic_DNA"/>
</dbReference>